<feature type="transmembrane region" description="Helical" evidence="6">
    <location>
        <begin position="319"/>
        <end position="337"/>
    </location>
</feature>
<dbReference type="GO" id="GO:0005886">
    <property type="term" value="C:plasma membrane"/>
    <property type="evidence" value="ECO:0007669"/>
    <property type="project" value="TreeGrafter"/>
</dbReference>
<evidence type="ECO:0000256" key="3">
    <source>
        <dbReference type="ARBA" id="ARBA00022989"/>
    </source>
</evidence>
<gene>
    <name evidence="8" type="ORF">L207DRAFT_480614</name>
</gene>
<evidence type="ECO:0000259" key="7">
    <source>
        <dbReference type="PROSITE" id="PS50850"/>
    </source>
</evidence>
<evidence type="ECO:0000256" key="6">
    <source>
        <dbReference type="SAM" id="Phobius"/>
    </source>
</evidence>
<feature type="transmembrane region" description="Helical" evidence="6">
    <location>
        <begin position="241"/>
        <end position="267"/>
    </location>
</feature>
<keyword evidence="2 6" id="KW-0812">Transmembrane</keyword>
<sequence length="584" mass="62010">MGETTEDIQPSEKNLDSVEVSLPTTPNESESENVVVAAHQHDNHVNLSWRSWLVVFVACFAVMAQVFVVVGAANVIAFIIRDLGQPAIVGWVIQGPLLIQATLSPIVGRLSDVVDRKYLAAIPPLIAFVGAVISAKAKDMATLIGGGILIGVTLTSISITQAIPSEVLPLKYRSVSQGLCFIAGSLGGLLGVLGGGGLTNTNANGWRGIYWLQAGLHLGTSLGFLAFYWPSRPADRPRKSIMEILWAMDPIGSFLFTAGTALMLLALDWAGGTYEWHQVQVAAPLGIGMGLTVLFGLYEWLGRKDGLVAHVFFKGNNNFALATFAFAVEGWIFFSAVNSVTTQIVLNLGFEDSAWKISIRQLSFNLLNLFASVPIIWWATKRKDVKGPLYVTFVLFLAVCICYSCITPSMSKAQYGFNVISGIGQAGPLTLLIVLVQYTAPHAYLANATGLAFSARAIGGAFGSAIVDVIINNKLGKTLVPQVAAAAIKAGLPSSSVASLMAAMAEGDPTALAAVPGINPTILGAAYNASHYAYAAAYRLGWASIIPFVVLALIAVVFIKGVQELMTEKVEATVEHVNLNDDKA</sequence>
<evidence type="ECO:0000313" key="8">
    <source>
        <dbReference type="EMBL" id="PMD46692.1"/>
    </source>
</evidence>
<dbReference type="PANTHER" id="PTHR23501">
    <property type="entry name" value="MAJOR FACILITATOR SUPERFAMILY"/>
    <property type="match status" value="1"/>
</dbReference>
<dbReference type="InterPro" id="IPR036259">
    <property type="entry name" value="MFS_trans_sf"/>
</dbReference>
<dbReference type="CDD" id="cd06179">
    <property type="entry name" value="MFS_TRI12_like"/>
    <property type="match status" value="1"/>
</dbReference>
<dbReference type="InterPro" id="IPR053791">
    <property type="entry name" value="MFS_Tri12-like"/>
</dbReference>
<dbReference type="AlphaFoldDB" id="A0A2J6S7F2"/>
<feature type="transmembrane region" description="Helical" evidence="6">
    <location>
        <begin position="175"/>
        <end position="198"/>
    </location>
</feature>
<feature type="domain" description="Major facilitator superfamily (MFS) profile" evidence="7">
    <location>
        <begin position="51"/>
        <end position="570"/>
    </location>
</feature>
<feature type="transmembrane region" description="Helical" evidence="6">
    <location>
        <begin position="52"/>
        <end position="80"/>
    </location>
</feature>
<feature type="transmembrane region" description="Helical" evidence="6">
    <location>
        <begin position="210"/>
        <end position="229"/>
    </location>
</feature>
<protein>
    <submittedName>
        <fullName evidence="8">MFS general substrate transporter</fullName>
    </submittedName>
</protein>
<comment type="subcellular location">
    <subcellularLocation>
        <location evidence="1">Membrane</location>
        <topology evidence="1">Multi-pass membrane protein</topology>
    </subcellularLocation>
</comment>
<feature type="transmembrane region" description="Helical" evidence="6">
    <location>
        <begin position="448"/>
        <end position="471"/>
    </location>
</feature>
<keyword evidence="9" id="KW-1185">Reference proteome</keyword>
<dbReference type="GO" id="GO:0022857">
    <property type="term" value="F:transmembrane transporter activity"/>
    <property type="evidence" value="ECO:0007669"/>
    <property type="project" value="InterPro"/>
</dbReference>
<organism evidence="8 9">
    <name type="scientific">Hyaloscypha variabilis (strain UAMH 11265 / GT02V1 / F)</name>
    <name type="common">Meliniomyces variabilis</name>
    <dbReference type="NCBI Taxonomy" id="1149755"/>
    <lineage>
        <taxon>Eukaryota</taxon>
        <taxon>Fungi</taxon>
        <taxon>Dikarya</taxon>
        <taxon>Ascomycota</taxon>
        <taxon>Pezizomycotina</taxon>
        <taxon>Leotiomycetes</taxon>
        <taxon>Helotiales</taxon>
        <taxon>Hyaloscyphaceae</taxon>
        <taxon>Hyaloscypha</taxon>
        <taxon>Hyaloscypha variabilis</taxon>
    </lineage>
</organism>
<proteinExistence type="predicted"/>
<evidence type="ECO:0000256" key="2">
    <source>
        <dbReference type="ARBA" id="ARBA00022692"/>
    </source>
</evidence>
<accession>A0A2J6S7F2</accession>
<evidence type="ECO:0000313" key="9">
    <source>
        <dbReference type="Proteomes" id="UP000235786"/>
    </source>
</evidence>
<feature type="transmembrane region" description="Helical" evidence="6">
    <location>
        <begin position="540"/>
        <end position="559"/>
    </location>
</feature>
<dbReference type="EMBL" id="KZ613939">
    <property type="protein sequence ID" value="PMD46692.1"/>
    <property type="molecule type" value="Genomic_DNA"/>
</dbReference>
<dbReference type="Pfam" id="PF07690">
    <property type="entry name" value="MFS_1"/>
    <property type="match status" value="1"/>
</dbReference>
<dbReference type="SUPFAM" id="SSF103473">
    <property type="entry name" value="MFS general substrate transporter"/>
    <property type="match status" value="1"/>
</dbReference>
<feature type="transmembrane region" description="Helical" evidence="6">
    <location>
        <begin position="86"/>
        <end position="106"/>
    </location>
</feature>
<dbReference type="InterPro" id="IPR011701">
    <property type="entry name" value="MFS"/>
</dbReference>
<dbReference type="PANTHER" id="PTHR23501:SF195">
    <property type="entry name" value="PEP5"/>
    <property type="match status" value="1"/>
</dbReference>
<feature type="region of interest" description="Disordered" evidence="5">
    <location>
        <begin position="1"/>
        <end position="28"/>
    </location>
</feature>
<reference evidence="8 9" key="1">
    <citation type="submission" date="2016-04" db="EMBL/GenBank/DDBJ databases">
        <title>A degradative enzymes factory behind the ericoid mycorrhizal symbiosis.</title>
        <authorList>
            <consortium name="DOE Joint Genome Institute"/>
            <person name="Martino E."/>
            <person name="Morin E."/>
            <person name="Grelet G."/>
            <person name="Kuo A."/>
            <person name="Kohler A."/>
            <person name="Daghino S."/>
            <person name="Barry K."/>
            <person name="Choi C."/>
            <person name="Cichocki N."/>
            <person name="Clum A."/>
            <person name="Copeland A."/>
            <person name="Hainaut M."/>
            <person name="Haridas S."/>
            <person name="Labutti K."/>
            <person name="Lindquist E."/>
            <person name="Lipzen A."/>
            <person name="Khouja H.-R."/>
            <person name="Murat C."/>
            <person name="Ohm R."/>
            <person name="Olson A."/>
            <person name="Spatafora J."/>
            <person name="Veneault-Fourrey C."/>
            <person name="Henrissat B."/>
            <person name="Grigoriev I."/>
            <person name="Martin F."/>
            <person name="Perotto S."/>
        </authorList>
    </citation>
    <scope>NUCLEOTIDE SEQUENCE [LARGE SCALE GENOMIC DNA]</scope>
    <source>
        <strain evidence="8 9">F</strain>
    </source>
</reference>
<dbReference type="OrthoDB" id="2587356at2759"/>
<feature type="transmembrane region" description="Helical" evidence="6">
    <location>
        <begin position="279"/>
        <end position="298"/>
    </location>
</feature>
<evidence type="ECO:0000256" key="4">
    <source>
        <dbReference type="ARBA" id="ARBA00023136"/>
    </source>
</evidence>
<dbReference type="InterPro" id="IPR020846">
    <property type="entry name" value="MFS_dom"/>
</dbReference>
<feature type="transmembrane region" description="Helical" evidence="6">
    <location>
        <begin position="415"/>
        <end position="436"/>
    </location>
</feature>
<evidence type="ECO:0000256" key="1">
    <source>
        <dbReference type="ARBA" id="ARBA00004141"/>
    </source>
</evidence>
<dbReference type="PROSITE" id="PS50850">
    <property type="entry name" value="MFS"/>
    <property type="match status" value="1"/>
</dbReference>
<dbReference type="Gene3D" id="1.20.1250.20">
    <property type="entry name" value="MFS general substrate transporter like domains"/>
    <property type="match status" value="1"/>
</dbReference>
<keyword evidence="3 6" id="KW-1133">Transmembrane helix</keyword>
<feature type="transmembrane region" description="Helical" evidence="6">
    <location>
        <begin position="389"/>
        <end position="409"/>
    </location>
</feature>
<feature type="transmembrane region" description="Helical" evidence="6">
    <location>
        <begin position="143"/>
        <end position="163"/>
    </location>
</feature>
<name>A0A2J6S7F2_HYAVF</name>
<feature type="transmembrane region" description="Helical" evidence="6">
    <location>
        <begin position="118"/>
        <end position="137"/>
    </location>
</feature>
<evidence type="ECO:0000256" key="5">
    <source>
        <dbReference type="SAM" id="MobiDB-lite"/>
    </source>
</evidence>
<dbReference type="Proteomes" id="UP000235786">
    <property type="component" value="Unassembled WGS sequence"/>
</dbReference>
<feature type="transmembrane region" description="Helical" evidence="6">
    <location>
        <begin position="357"/>
        <end position="377"/>
    </location>
</feature>
<keyword evidence="4 6" id="KW-0472">Membrane</keyword>